<evidence type="ECO:0000256" key="15">
    <source>
        <dbReference type="ARBA" id="ARBA00049902"/>
    </source>
</evidence>
<gene>
    <name evidence="19" type="ORF">Cco03nite_02240</name>
</gene>
<evidence type="ECO:0000313" key="19">
    <source>
        <dbReference type="EMBL" id="GIG03524.1"/>
    </source>
</evidence>
<feature type="transmembrane region" description="Helical" evidence="18">
    <location>
        <begin position="359"/>
        <end position="381"/>
    </location>
</feature>
<evidence type="ECO:0000256" key="1">
    <source>
        <dbReference type="ARBA" id="ARBA00004141"/>
    </source>
</evidence>
<evidence type="ECO:0000256" key="17">
    <source>
        <dbReference type="SAM" id="MobiDB-lite"/>
    </source>
</evidence>
<evidence type="ECO:0000256" key="18">
    <source>
        <dbReference type="SAM" id="Phobius"/>
    </source>
</evidence>
<evidence type="ECO:0000256" key="12">
    <source>
        <dbReference type="ARBA" id="ARBA00041185"/>
    </source>
</evidence>
<name>A0A8J3KRC6_9ACTN</name>
<evidence type="ECO:0000256" key="16">
    <source>
        <dbReference type="ARBA" id="ARBA00049966"/>
    </source>
</evidence>
<organism evidence="19 20">
    <name type="scientific">Catellatospora coxensis</name>
    <dbReference type="NCBI Taxonomy" id="310354"/>
    <lineage>
        <taxon>Bacteria</taxon>
        <taxon>Bacillati</taxon>
        <taxon>Actinomycetota</taxon>
        <taxon>Actinomycetes</taxon>
        <taxon>Micromonosporales</taxon>
        <taxon>Micromonosporaceae</taxon>
        <taxon>Catellatospora</taxon>
    </lineage>
</organism>
<comment type="catalytic activity">
    <reaction evidence="15">
        <text>[GlcNAc-(1-&gt;4)-Mur2Ac(oyl-L-Ala-gamma-D-Glu-L-Lys-D-Ala-D-Ala)](n)-di-trans,octa-cis-undecaprenyl diphosphate + beta-D-GlcNAc-(1-&gt;4)-Mur2Ac(oyl-L-Ala-gamma-D-Glu-L-Lys-D-Ala-D-Ala)-di-trans,octa-cis-undecaprenyl diphosphate = [GlcNAc-(1-&gt;4)-Mur2Ac(oyl-L-Ala-gamma-D-Glu-L-Lys-D-Ala-D-Ala)](n+1)-di-trans,octa-cis-undecaprenyl diphosphate + di-trans,octa-cis-undecaprenyl diphosphate + H(+)</text>
        <dbReference type="Rhea" id="RHEA:23708"/>
        <dbReference type="Rhea" id="RHEA-COMP:9602"/>
        <dbReference type="Rhea" id="RHEA-COMP:9603"/>
        <dbReference type="ChEBI" id="CHEBI:15378"/>
        <dbReference type="ChEBI" id="CHEBI:58405"/>
        <dbReference type="ChEBI" id="CHEBI:60033"/>
        <dbReference type="ChEBI" id="CHEBI:78435"/>
        <dbReference type="EC" id="2.4.99.28"/>
    </reaction>
</comment>
<comment type="subcellular location">
    <subcellularLocation>
        <location evidence="1">Membrane</location>
        <topology evidence="1">Multi-pass membrane protein</topology>
    </subcellularLocation>
</comment>
<dbReference type="GO" id="GO:0005886">
    <property type="term" value="C:plasma membrane"/>
    <property type="evidence" value="ECO:0007669"/>
    <property type="project" value="TreeGrafter"/>
</dbReference>
<dbReference type="GO" id="GO:0015648">
    <property type="term" value="F:lipid-linked peptidoglycan transporter activity"/>
    <property type="evidence" value="ECO:0007669"/>
    <property type="project" value="TreeGrafter"/>
</dbReference>
<dbReference type="AlphaFoldDB" id="A0A8J3KRC6"/>
<evidence type="ECO:0000256" key="14">
    <source>
        <dbReference type="ARBA" id="ARBA00044770"/>
    </source>
</evidence>
<keyword evidence="3" id="KW-0808">Transferase</keyword>
<evidence type="ECO:0000256" key="9">
    <source>
        <dbReference type="ARBA" id="ARBA00032370"/>
    </source>
</evidence>
<feature type="transmembrane region" description="Helical" evidence="18">
    <location>
        <begin position="110"/>
        <end position="130"/>
    </location>
</feature>
<accession>A0A8J3KRC6</accession>
<evidence type="ECO:0000256" key="7">
    <source>
        <dbReference type="ARBA" id="ARBA00022989"/>
    </source>
</evidence>
<evidence type="ECO:0000256" key="5">
    <source>
        <dbReference type="ARBA" id="ARBA00022960"/>
    </source>
</evidence>
<comment type="similarity">
    <text evidence="11">Belongs to the SEDS family. FtsW subfamily.</text>
</comment>
<feature type="transmembrane region" description="Helical" evidence="18">
    <location>
        <begin position="393"/>
        <end position="415"/>
    </location>
</feature>
<proteinExistence type="inferred from homology"/>
<keyword evidence="20" id="KW-1185">Reference proteome</keyword>
<dbReference type="PANTHER" id="PTHR30474">
    <property type="entry name" value="CELL CYCLE PROTEIN"/>
    <property type="match status" value="1"/>
</dbReference>
<dbReference type="EC" id="2.4.99.28" evidence="14"/>
<dbReference type="GO" id="GO:0008360">
    <property type="term" value="P:regulation of cell shape"/>
    <property type="evidence" value="ECO:0007669"/>
    <property type="project" value="UniProtKB-KW"/>
</dbReference>
<feature type="compositionally biased region" description="Low complexity" evidence="17">
    <location>
        <begin position="449"/>
        <end position="464"/>
    </location>
</feature>
<feature type="transmembrane region" description="Helical" evidence="18">
    <location>
        <begin position="318"/>
        <end position="347"/>
    </location>
</feature>
<evidence type="ECO:0000256" key="6">
    <source>
        <dbReference type="ARBA" id="ARBA00022984"/>
    </source>
</evidence>
<comment type="function">
    <text evidence="16">Peptidoglycan polymerase that is essential for cell division.</text>
</comment>
<dbReference type="GO" id="GO:0051301">
    <property type="term" value="P:cell division"/>
    <property type="evidence" value="ECO:0007669"/>
    <property type="project" value="InterPro"/>
</dbReference>
<evidence type="ECO:0000256" key="13">
    <source>
        <dbReference type="ARBA" id="ARBA00041418"/>
    </source>
</evidence>
<dbReference type="GO" id="GO:0009252">
    <property type="term" value="P:peptidoglycan biosynthetic process"/>
    <property type="evidence" value="ECO:0007669"/>
    <property type="project" value="UniProtKB-KW"/>
</dbReference>
<reference evidence="19 20" key="1">
    <citation type="submission" date="2021-01" db="EMBL/GenBank/DDBJ databases">
        <title>Whole genome shotgun sequence of Catellatospora coxensis NBRC 107359.</title>
        <authorList>
            <person name="Komaki H."/>
            <person name="Tamura T."/>
        </authorList>
    </citation>
    <scope>NUCLEOTIDE SEQUENCE [LARGE SCALE GENOMIC DNA]</scope>
    <source>
        <strain evidence="19 20">NBRC 107359</strain>
    </source>
</reference>
<evidence type="ECO:0000256" key="3">
    <source>
        <dbReference type="ARBA" id="ARBA00022679"/>
    </source>
</evidence>
<keyword evidence="8 18" id="KW-0472">Membrane</keyword>
<keyword evidence="7 18" id="KW-1133">Transmembrane helix</keyword>
<keyword evidence="6" id="KW-0573">Peptidoglycan synthesis</keyword>
<dbReference type="Proteomes" id="UP000630887">
    <property type="component" value="Unassembled WGS sequence"/>
</dbReference>
<dbReference type="RefSeq" id="WP_203687979.1">
    <property type="nucleotide sequence ID" value="NZ_BONI01000001.1"/>
</dbReference>
<keyword evidence="2" id="KW-0328">Glycosyltransferase</keyword>
<keyword evidence="4 18" id="KW-0812">Transmembrane</keyword>
<dbReference type="GO" id="GO:0032153">
    <property type="term" value="C:cell division site"/>
    <property type="evidence" value="ECO:0007669"/>
    <property type="project" value="TreeGrafter"/>
</dbReference>
<feature type="transmembrane region" description="Helical" evidence="18">
    <location>
        <begin position="196"/>
        <end position="225"/>
    </location>
</feature>
<feature type="transmembrane region" description="Helical" evidence="18">
    <location>
        <begin position="232"/>
        <end position="253"/>
    </location>
</feature>
<dbReference type="Pfam" id="PF01098">
    <property type="entry name" value="FTSW_RODA_SPOVE"/>
    <property type="match status" value="1"/>
</dbReference>
<sequence>MTGDARTAAPPAEAGTPAPRTLRVDLFTWLAALRGLLSRPLASYYLLLASAGLLLVIGLAMVYSATSVAAYSASGNAFAVIAQQVIAAVVGLAAFWVCQRLPRRTFRAMAPVALTVSIVLLVLMDGIALLHASKVLPEPRIGFIHSETLWLYLGPIQLQPSELAKFALVLWGADVLTRKGNSIVRLKELFSPLFPLVGLLFVLVGYTDLGTMLCLLILFVGLLWAAGTPMRYFGMLIGTGLAGIALLIVAPGLGGYRSDRFGAFFQTDAEIISCTANDDTCYQSKQGLLAISDGGWFGVGLGKSSLKWNWLPSAHNDFIFAVIAEELGVVGCLVVLSLFAVLTFTGLRIARRVNDPFRRMAACAVTLWLVAQAVINIGGVVKLLPITGLPLPFISDGGTALVVTLAAVGMLASFARAEPDAARALHARPAPKWAQLVWAPLPPLPSPARPADAAAAATAATGVAKAREPQAKEPASRAGGRSPADRRSGGAPGRTTKAGGPGERRR</sequence>
<dbReference type="GO" id="GO:0008955">
    <property type="term" value="F:peptidoglycan glycosyltransferase activity"/>
    <property type="evidence" value="ECO:0007669"/>
    <property type="project" value="UniProtKB-EC"/>
</dbReference>
<dbReference type="EMBL" id="BONI01000001">
    <property type="protein sequence ID" value="GIG03524.1"/>
    <property type="molecule type" value="Genomic_DNA"/>
</dbReference>
<feature type="transmembrane region" description="Helical" evidence="18">
    <location>
        <begin position="44"/>
        <end position="65"/>
    </location>
</feature>
<feature type="region of interest" description="Disordered" evidence="17">
    <location>
        <begin position="447"/>
        <end position="506"/>
    </location>
</feature>
<evidence type="ECO:0000313" key="20">
    <source>
        <dbReference type="Proteomes" id="UP000630887"/>
    </source>
</evidence>
<evidence type="ECO:0000256" key="10">
    <source>
        <dbReference type="ARBA" id="ARBA00033270"/>
    </source>
</evidence>
<evidence type="ECO:0000256" key="8">
    <source>
        <dbReference type="ARBA" id="ARBA00023136"/>
    </source>
</evidence>
<evidence type="ECO:0000256" key="4">
    <source>
        <dbReference type="ARBA" id="ARBA00022692"/>
    </source>
</evidence>
<feature type="compositionally biased region" description="Basic and acidic residues" evidence="17">
    <location>
        <begin position="465"/>
        <end position="475"/>
    </location>
</feature>
<dbReference type="InterPro" id="IPR001182">
    <property type="entry name" value="FtsW/RodA"/>
</dbReference>
<evidence type="ECO:0000256" key="11">
    <source>
        <dbReference type="ARBA" id="ARBA00038053"/>
    </source>
</evidence>
<dbReference type="PANTHER" id="PTHR30474:SF2">
    <property type="entry name" value="PEPTIDOGLYCAN GLYCOSYLTRANSFERASE FTSW-RELATED"/>
    <property type="match status" value="1"/>
</dbReference>
<comment type="caution">
    <text evidence="19">The sequence shown here is derived from an EMBL/GenBank/DDBJ whole genome shotgun (WGS) entry which is preliminary data.</text>
</comment>
<feature type="transmembrane region" description="Helical" evidence="18">
    <location>
        <begin position="77"/>
        <end position="98"/>
    </location>
</feature>
<keyword evidence="5" id="KW-0133">Cell shape</keyword>
<protein>
    <recommendedName>
        <fullName evidence="12">Probable peptidoglycan glycosyltransferase FtsW</fullName>
        <ecNumber evidence="14">2.4.99.28</ecNumber>
    </recommendedName>
    <alternativeName>
        <fullName evidence="13">Cell division protein FtsW</fullName>
    </alternativeName>
    <alternativeName>
        <fullName evidence="10">Cell wall polymerase</fullName>
    </alternativeName>
    <alternativeName>
        <fullName evidence="9">Peptidoglycan polymerase</fullName>
    </alternativeName>
</protein>
<evidence type="ECO:0000256" key="2">
    <source>
        <dbReference type="ARBA" id="ARBA00022676"/>
    </source>
</evidence>